<reference evidence="2 3" key="1">
    <citation type="submission" date="2020-04" db="EMBL/GenBank/DDBJ databases">
        <title>Gordonia sp. nov. TBRC 11910.</title>
        <authorList>
            <person name="Suriyachadkun C."/>
        </authorList>
    </citation>
    <scope>NUCLEOTIDE SEQUENCE [LARGE SCALE GENOMIC DNA]</scope>
    <source>
        <strain evidence="2 3">TBRC 11910</strain>
    </source>
</reference>
<name>A0A848KZ94_9ACTN</name>
<evidence type="ECO:0000259" key="1">
    <source>
        <dbReference type="SMART" id="SM01118"/>
    </source>
</evidence>
<dbReference type="InterPro" id="IPR033469">
    <property type="entry name" value="CYTH-like_dom_sf"/>
</dbReference>
<organism evidence="2 3">
    <name type="scientific">Gordonia asplenii</name>
    <dbReference type="NCBI Taxonomy" id="2725283"/>
    <lineage>
        <taxon>Bacteria</taxon>
        <taxon>Bacillati</taxon>
        <taxon>Actinomycetota</taxon>
        <taxon>Actinomycetes</taxon>
        <taxon>Mycobacteriales</taxon>
        <taxon>Gordoniaceae</taxon>
        <taxon>Gordonia</taxon>
    </lineage>
</organism>
<dbReference type="SMART" id="SM01118">
    <property type="entry name" value="CYTH"/>
    <property type="match status" value="1"/>
</dbReference>
<dbReference type="InterPro" id="IPR023577">
    <property type="entry name" value="CYTH_domain"/>
</dbReference>
<dbReference type="PANTHER" id="PTHR40114:SF1">
    <property type="entry name" value="SLR0698 PROTEIN"/>
    <property type="match status" value="1"/>
</dbReference>
<keyword evidence="3" id="KW-1185">Reference proteome</keyword>
<feature type="domain" description="CYTH" evidence="1">
    <location>
        <begin position="10"/>
        <end position="184"/>
    </location>
</feature>
<dbReference type="Proteomes" id="UP000550729">
    <property type="component" value="Unassembled WGS sequence"/>
</dbReference>
<proteinExistence type="predicted"/>
<comment type="caution">
    <text evidence="2">The sequence shown here is derived from an EMBL/GenBank/DDBJ whole genome shotgun (WGS) entry which is preliminary data.</text>
</comment>
<evidence type="ECO:0000313" key="2">
    <source>
        <dbReference type="EMBL" id="NMO01501.1"/>
    </source>
</evidence>
<dbReference type="EMBL" id="JABBNB010000008">
    <property type="protein sequence ID" value="NMO01501.1"/>
    <property type="molecule type" value="Genomic_DNA"/>
</dbReference>
<gene>
    <name evidence="2" type="ORF">HH308_09785</name>
</gene>
<dbReference type="Gene3D" id="2.40.320.10">
    <property type="entry name" value="Hypothetical Protein Pfu-838710-001"/>
    <property type="match status" value="1"/>
</dbReference>
<sequence length="226" mass="24477">MLDDEPEWGDFEFERKFVLAGVPASAVQDPTPALIVQAYVFAADGYAVRVRVQAPAAALSDAALSPAELDPAALIDGIGDAADLATMGAKGPAAGGTRYEAEREIDLLVAGQIIRRSDHVVAKRRYSLWLGDDGWVIDEFLGSDAPLVIAEVERSGPVTDLVIPDFCITEVSDDPRFANESLAYTPYCGWQQQFERELDIEGPHFLQGLGRNRMGQSGPTSVWNPE</sequence>
<protein>
    <recommendedName>
        <fullName evidence="1">CYTH domain-containing protein</fullName>
    </recommendedName>
</protein>
<dbReference type="PANTHER" id="PTHR40114">
    <property type="entry name" value="SLR0698 PROTEIN"/>
    <property type="match status" value="1"/>
</dbReference>
<dbReference type="AlphaFoldDB" id="A0A848KZ94"/>
<dbReference type="InterPro" id="IPR012042">
    <property type="entry name" value="NeuTTM/CthTTM-like"/>
</dbReference>
<dbReference type="SUPFAM" id="SSF55154">
    <property type="entry name" value="CYTH-like phosphatases"/>
    <property type="match status" value="1"/>
</dbReference>
<accession>A0A848KZ94</accession>
<evidence type="ECO:0000313" key="3">
    <source>
        <dbReference type="Proteomes" id="UP000550729"/>
    </source>
</evidence>
<dbReference type="RefSeq" id="WP_170194006.1">
    <property type="nucleotide sequence ID" value="NZ_JABBNB010000008.1"/>
</dbReference>